<accession>A0ABT9XEG5</accession>
<dbReference type="InterPro" id="IPR005829">
    <property type="entry name" value="Sugar_transporter_CS"/>
</dbReference>
<dbReference type="InterPro" id="IPR020846">
    <property type="entry name" value="MFS_dom"/>
</dbReference>
<evidence type="ECO:0000256" key="1">
    <source>
        <dbReference type="ARBA" id="ARBA00004651"/>
    </source>
</evidence>
<dbReference type="Gene3D" id="1.20.1250.20">
    <property type="entry name" value="MFS general substrate transporter like domains"/>
    <property type="match status" value="2"/>
</dbReference>
<evidence type="ECO:0000313" key="12">
    <source>
        <dbReference type="Proteomes" id="UP001232973"/>
    </source>
</evidence>
<feature type="transmembrane region" description="Helical" evidence="9">
    <location>
        <begin position="117"/>
        <end position="140"/>
    </location>
</feature>
<comment type="caution">
    <text evidence="11">The sequence shown here is derived from an EMBL/GenBank/DDBJ whole genome shotgun (WGS) entry which is preliminary data.</text>
</comment>
<dbReference type="PANTHER" id="PTHR48023">
    <property type="entry name" value="D-XYLOSE-PROTON SYMPORTER-LIKE 2"/>
    <property type="match status" value="1"/>
</dbReference>
<evidence type="ECO:0000256" key="6">
    <source>
        <dbReference type="ARBA" id="ARBA00022989"/>
    </source>
</evidence>
<dbReference type="Pfam" id="PF00083">
    <property type="entry name" value="Sugar_tr"/>
    <property type="match status" value="1"/>
</dbReference>
<dbReference type="InterPro" id="IPR050820">
    <property type="entry name" value="MFS_Sugar_Transporter"/>
</dbReference>
<dbReference type="PRINTS" id="PR00171">
    <property type="entry name" value="SUGRTRNSPORT"/>
</dbReference>
<dbReference type="PROSITE" id="PS50850">
    <property type="entry name" value="MFS"/>
    <property type="match status" value="1"/>
</dbReference>
<feature type="transmembrane region" description="Helical" evidence="9">
    <location>
        <begin position="398"/>
        <end position="417"/>
    </location>
</feature>
<evidence type="ECO:0000256" key="8">
    <source>
        <dbReference type="RuleBase" id="RU003346"/>
    </source>
</evidence>
<evidence type="ECO:0000259" key="10">
    <source>
        <dbReference type="PROSITE" id="PS50850"/>
    </source>
</evidence>
<keyword evidence="12" id="KW-1185">Reference proteome</keyword>
<evidence type="ECO:0000256" key="4">
    <source>
        <dbReference type="ARBA" id="ARBA00022475"/>
    </source>
</evidence>
<evidence type="ECO:0000256" key="5">
    <source>
        <dbReference type="ARBA" id="ARBA00022692"/>
    </source>
</evidence>
<protein>
    <submittedName>
        <fullName evidence="11">SP family arabinose:H+ symporter-like MFS transporter</fullName>
    </submittedName>
</protein>
<evidence type="ECO:0000256" key="9">
    <source>
        <dbReference type="SAM" id="Phobius"/>
    </source>
</evidence>
<evidence type="ECO:0000313" key="11">
    <source>
        <dbReference type="EMBL" id="MDQ0188208.1"/>
    </source>
</evidence>
<organism evidence="11 12">
    <name type="scientific">Alicyclobacillus cycloheptanicus</name>
    <dbReference type="NCBI Taxonomy" id="1457"/>
    <lineage>
        <taxon>Bacteria</taxon>
        <taxon>Bacillati</taxon>
        <taxon>Bacillota</taxon>
        <taxon>Bacilli</taxon>
        <taxon>Bacillales</taxon>
        <taxon>Alicyclobacillaceae</taxon>
        <taxon>Alicyclobacillus</taxon>
    </lineage>
</organism>
<dbReference type="InterPro" id="IPR005828">
    <property type="entry name" value="MFS_sugar_transport-like"/>
</dbReference>
<feature type="transmembrane region" description="Helical" evidence="9">
    <location>
        <begin position="362"/>
        <end position="386"/>
    </location>
</feature>
<feature type="transmembrane region" description="Helical" evidence="9">
    <location>
        <begin position="429"/>
        <end position="448"/>
    </location>
</feature>
<feature type="transmembrane region" description="Helical" evidence="9">
    <location>
        <begin position="94"/>
        <end position="111"/>
    </location>
</feature>
<dbReference type="Proteomes" id="UP001232973">
    <property type="component" value="Unassembled WGS sequence"/>
</dbReference>
<evidence type="ECO:0000256" key="2">
    <source>
        <dbReference type="ARBA" id="ARBA00010992"/>
    </source>
</evidence>
<feature type="transmembrane region" description="Helical" evidence="9">
    <location>
        <begin position="152"/>
        <end position="170"/>
    </location>
</feature>
<evidence type="ECO:0000256" key="7">
    <source>
        <dbReference type="ARBA" id="ARBA00023136"/>
    </source>
</evidence>
<sequence>MAVGSDDHDRLDVQRGEDGIHIGFVTLVSIVAAVGGLLFGYDTSVISGAIGFMQALFHLSNFMKGWAVSCLTVGAVLGAAAAGSLSDRFGRKKMLIVAGILFSVGSIGSALSNHMGWFVTARIVGGAGIGVSSTLVPIYIAEIAPAHLRGRLVSLNQLAVVIGISAIYFVNRWVAGAGSPRWDVTTSWRWMLGLGIIPGIVFMGLLLTVPESPRWLLKQGAANRAFAILERLNGAREAKVRMEEMKRSIQSETGRLGVLLQPGFRAALVIGIVLGVLQQVTGINAIMYYAPSIFQQTGAGTNAQLTETIIVGLDNLVFTILSLWLIDKVGRKALLLTGAFVMTISLVVVGALFQTGNTSSPLILVFILVFVAAFAISFGPVVWLVIAEIFPTRIRGRATAIASVALWAADYLVSQTFPVLLGSAGPSMTFWMFGLMSIVAFLFTLLVVPETKERTLEEIEQHWGRRHTSSP</sequence>
<gene>
    <name evidence="11" type="ORF">J2S03_000012</name>
</gene>
<dbReference type="EMBL" id="JAUSTP010000001">
    <property type="protein sequence ID" value="MDQ0188208.1"/>
    <property type="molecule type" value="Genomic_DNA"/>
</dbReference>
<dbReference type="PROSITE" id="PS00217">
    <property type="entry name" value="SUGAR_TRANSPORT_2"/>
    <property type="match status" value="1"/>
</dbReference>
<feature type="transmembrane region" description="Helical" evidence="9">
    <location>
        <begin position="190"/>
        <end position="209"/>
    </location>
</feature>
<dbReference type="NCBIfam" id="TIGR00879">
    <property type="entry name" value="SP"/>
    <property type="match status" value="1"/>
</dbReference>
<dbReference type="CDD" id="cd17359">
    <property type="entry name" value="MFS_XylE_like"/>
    <property type="match status" value="1"/>
</dbReference>
<feature type="transmembrane region" description="Helical" evidence="9">
    <location>
        <begin position="333"/>
        <end position="356"/>
    </location>
</feature>
<dbReference type="InterPro" id="IPR036259">
    <property type="entry name" value="MFS_trans_sf"/>
</dbReference>
<comment type="subcellular location">
    <subcellularLocation>
        <location evidence="1">Cell membrane</location>
        <topology evidence="1">Multi-pass membrane protein</topology>
    </subcellularLocation>
</comment>
<keyword evidence="4" id="KW-1003">Cell membrane</keyword>
<dbReference type="SUPFAM" id="SSF103473">
    <property type="entry name" value="MFS general substrate transporter"/>
    <property type="match status" value="1"/>
</dbReference>
<keyword evidence="7 9" id="KW-0472">Membrane</keyword>
<keyword evidence="6 9" id="KW-1133">Transmembrane helix</keyword>
<proteinExistence type="inferred from homology"/>
<feature type="transmembrane region" description="Helical" evidence="9">
    <location>
        <begin position="266"/>
        <end position="289"/>
    </location>
</feature>
<dbReference type="PROSITE" id="PS00216">
    <property type="entry name" value="SUGAR_TRANSPORT_1"/>
    <property type="match status" value="1"/>
</dbReference>
<comment type="similarity">
    <text evidence="2 8">Belongs to the major facilitator superfamily. Sugar transporter (TC 2.A.1.1) family.</text>
</comment>
<dbReference type="PANTHER" id="PTHR48023:SF4">
    <property type="entry name" value="D-XYLOSE-PROTON SYMPORTER-LIKE 2"/>
    <property type="match status" value="1"/>
</dbReference>
<keyword evidence="5 9" id="KW-0812">Transmembrane</keyword>
<dbReference type="InterPro" id="IPR003663">
    <property type="entry name" value="Sugar/inositol_transpt"/>
</dbReference>
<reference evidence="11 12" key="1">
    <citation type="submission" date="2023-07" db="EMBL/GenBank/DDBJ databases">
        <title>Genomic Encyclopedia of Type Strains, Phase IV (KMG-IV): sequencing the most valuable type-strain genomes for metagenomic binning, comparative biology and taxonomic classification.</title>
        <authorList>
            <person name="Goeker M."/>
        </authorList>
    </citation>
    <scope>NUCLEOTIDE SEQUENCE [LARGE SCALE GENOMIC DNA]</scope>
    <source>
        <strain evidence="11 12">DSM 4006</strain>
    </source>
</reference>
<keyword evidence="3 8" id="KW-0813">Transport</keyword>
<name>A0ABT9XEG5_9BACL</name>
<feature type="transmembrane region" description="Helical" evidence="9">
    <location>
        <begin position="61"/>
        <end position="82"/>
    </location>
</feature>
<feature type="transmembrane region" description="Helical" evidence="9">
    <location>
        <begin position="20"/>
        <end position="41"/>
    </location>
</feature>
<feature type="transmembrane region" description="Helical" evidence="9">
    <location>
        <begin position="309"/>
        <end position="326"/>
    </location>
</feature>
<dbReference type="InterPro" id="IPR047984">
    <property type="entry name" value="XylE-like"/>
</dbReference>
<feature type="domain" description="Major facilitator superfamily (MFS) profile" evidence="10">
    <location>
        <begin position="28"/>
        <end position="452"/>
    </location>
</feature>
<evidence type="ECO:0000256" key="3">
    <source>
        <dbReference type="ARBA" id="ARBA00022448"/>
    </source>
</evidence>